<dbReference type="OrthoDB" id="5400814at2"/>
<keyword evidence="3" id="KW-1185">Reference proteome</keyword>
<gene>
    <name evidence="2" type="ORF">BON30_34430</name>
</gene>
<proteinExistence type="predicted"/>
<dbReference type="RefSeq" id="WP_071902747.1">
    <property type="nucleotide sequence ID" value="NZ_MPIN01000011.1"/>
</dbReference>
<feature type="coiled-coil region" evidence="1">
    <location>
        <begin position="81"/>
        <end position="108"/>
    </location>
</feature>
<evidence type="ECO:0008006" key="4">
    <source>
        <dbReference type="Google" id="ProtNLM"/>
    </source>
</evidence>
<evidence type="ECO:0000313" key="2">
    <source>
        <dbReference type="EMBL" id="OJH36255.1"/>
    </source>
</evidence>
<comment type="caution">
    <text evidence="2">The sequence shown here is derived from an EMBL/GenBank/DDBJ whole genome shotgun (WGS) entry which is preliminary data.</text>
</comment>
<evidence type="ECO:0000313" key="3">
    <source>
        <dbReference type="Proteomes" id="UP000182229"/>
    </source>
</evidence>
<organism evidence="2 3">
    <name type="scientific">Cystobacter ferrugineus</name>
    <dbReference type="NCBI Taxonomy" id="83449"/>
    <lineage>
        <taxon>Bacteria</taxon>
        <taxon>Pseudomonadati</taxon>
        <taxon>Myxococcota</taxon>
        <taxon>Myxococcia</taxon>
        <taxon>Myxococcales</taxon>
        <taxon>Cystobacterineae</taxon>
        <taxon>Archangiaceae</taxon>
        <taxon>Cystobacter</taxon>
    </lineage>
</organism>
<reference evidence="3" key="1">
    <citation type="submission" date="2016-11" db="EMBL/GenBank/DDBJ databases">
        <authorList>
            <person name="Shukria A."/>
            <person name="Stevens D.C."/>
        </authorList>
    </citation>
    <scope>NUCLEOTIDE SEQUENCE [LARGE SCALE GENOMIC DNA]</scope>
    <source>
        <strain evidence="3">Cbfe23</strain>
    </source>
</reference>
<reference evidence="2 3" key="2">
    <citation type="submission" date="2016-12" db="EMBL/GenBank/DDBJ databases">
        <title>Draft Genome Sequence of Cystobacter ferrugineus Strain Cbfe23.</title>
        <authorList>
            <person name="Akbar S."/>
            <person name="Dowd S.E."/>
            <person name="Stevens D.C."/>
        </authorList>
    </citation>
    <scope>NUCLEOTIDE SEQUENCE [LARGE SCALE GENOMIC DNA]</scope>
    <source>
        <strain evidence="2 3">Cbfe23</strain>
    </source>
</reference>
<evidence type="ECO:0000256" key="1">
    <source>
        <dbReference type="SAM" id="Coils"/>
    </source>
</evidence>
<accession>A0A1L9B1W3</accession>
<keyword evidence="1" id="KW-0175">Coiled coil</keyword>
<dbReference type="AlphaFoldDB" id="A0A1L9B1W3"/>
<name>A0A1L9B1W3_9BACT</name>
<sequence>MDRKLTAAERAFERFSRAAKASGHAAKVVRGAEGVAQAGRARTLAEFLPRVGPLLVGLVLLYPSSTAGPDIDRCPEWVDAQGEYEARLREVAEESRRLMEEFERQEAEEVVPDFDSAPLMAVREPKTWRTTVNPATGKFYTTVEEYDRVPRHEGQICKNSKLDELEEEKRVLYTKIPILDPRHPNSSNERWEPEIPCSNIRNRLKAMQKVLDKREEIKKKCFGGKSDAGHDKAIGDLQKGIAYLKRLEGTNCASGHPMADR</sequence>
<dbReference type="EMBL" id="MPIN01000011">
    <property type="protein sequence ID" value="OJH36255.1"/>
    <property type="molecule type" value="Genomic_DNA"/>
</dbReference>
<protein>
    <recommendedName>
        <fullName evidence="4">Novel toxin 16 domain-containing protein</fullName>
    </recommendedName>
</protein>
<dbReference type="Proteomes" id="UP000182229">
    <property type="component" value="Unassembled WGS sequence"/>
</dbReference>